<dbReference type="GO" id="GO:0017004">
    <property type="term" value="P:cytochrome complex assembly"/>
    <property type="evidence" value="ECO:0007669"/>
    <property type="project" value="UniProtKB-KW"/>
</dbReference>
<dbReference type="GO" id="GO:0046872">
    <property type="term" value="F:metal ion binding"/>
    <property type="evidence" value="ECO:0007669"/>
    <property type="project" value="UniProtKB-KW"/>
</dbReference>
<evidence type="ECO:0000313" key="11">
    <source>
        <dbReference type="EMBL" id="OGF64971.1"/>
    </source>
</evidence>
<keyword evidence="4" id="KW-0479">Metal-binding</keyword>
<accession>A0A1F5VPK5</accession>
<gene>
    <name evidence="11" type="ORF">A2Y62_00680</name>
</gene>
<evidence type="ECO:0000256" key="4">
    <source>
        <dbReference type="ARBA" id="ARBA00022723"/>
    </source>
</evidence>
<feature type="transmembrane region" description="Helical" evidence="10">
    <location>
        <begin position="6"/>
        <end position="32"/>
    </location>
</feature>
<dbReference type="InterPro" id="IPR012340">
    <property type="entry name" value="NA-bd_OB-fold"/>
</dbReference>
<dbReference type="InterPro" id="IPR004329">
    <property type="entry name" value="CcmE"/>
</dbReference>
<dbReference type="STRING" id="1817863.A2Y62_00680"/>
<keyword evidence="8" id="KW-0408">Iron</keyword>
<dbReference type="EMBL" id="MFGW01000124">
    <property type="protein sequence ID" value="OGF64971.1"/>
    <property type="molecule type" value="Genomic_DNA"/>
</dbReference>
<protein>
    <recommendedName>
        <fullName evidence="13">Cytochrome c biogenesis protein CcmE</fullName>
    </recommendedName>
</protein>
<dbReference type="SUPFAM" id="SSF82093">
    <property type="entry name" value="Heme chaperone CcmE"/>
    <property type="match status" value="1"/>
</dbReference>
<keyword evidence="7 10" id="KW-1133">Transmembrane helix</keyword>
<evidence type="ECO:0008006" key="13">
    <source>
        <dbReference type="Google" id="ProtNLM"/>
    </source>
</evidence>
<comment type="caution">
    <text evidence="11">The sequence shown here is derived from an EMBL/GenBank/DDBJ whole genome shotgun (WGS) entry which is preliminary data.</text>
</comment>
<keyword evidence="2" id="KW-0349">Heme</keyword>
<dbReference type="GO" id="GO:0020037">
    <property type="term" value="F:heme binding"/>
    <property type="evidence" value="ECO:0007669"/>
    <property type="project" value="InterPro"/>
</dbReference>
<evidence type="ECO:0000256" key="10">
    <source>
        <dbReference type="SAM" id="Phobius"/>
    </source>
</evidence>
<reference evidence="11 12" key="1">
    <citation type="journal article" date="2016" name="Nat. Commun.">
        <title>Thousands of microbial genomes shed light on interconnected biogeochemical processes in an aquifer system.</title>
        <authorList>
            <person name="Anantharaman K."/>
            <person name="Brown C.T."/>
            <person name="Hug L.A."/>
            <person name="Sharon I."/>
            <person name="Castelle C.J."/>
            <person name="Probst A.J."/>
            <person name="Thomas B.C."/>
            <person name="Singh A."/>
            <person name="Wilkins M.J."/>
            <person name="Karaoz U."/>
            <person name="Brodie E.L."/>
            <person name="Williams K.H."/>
            <person name="Hubbard S.S."/>
            <person name="Banfield J.F."/>
        </authorList>
    </citation>
    <scope>NUCLEOTIDE SEQUENCE [LARGE SCALE GENOMIC DNA]</scope>
</reference>
<evidence type="ECO:0000256" key="3">
    <source>
        <dbReference type="ARBA" id="ARBA00022692"/>
    </source>
</evidence>
<dbReference type="GO" id="GO:0005886">
    <property type="term" value="C:plasma membrane"/>
    <property type="evidence" value="ECO:0007669"/>
    <property type="project" value="InterPro"/>
</dbReference>
<dbReference type="Pfam" id="PF03100">
    <property type="entry name" value="CcmE"/>
    <property type="match status" value="1"/>
</dbReference>
<dbReference type="InterPro" id="IPR036127">
    <property type="entry name" value="CcmE-like_sf"/>
</dbReference>
<keyword evidence="6" id="KW-0735">Signal-anchor</keyword>
<proteinExistence type="predicted"/>
<dbReference type="Proteomes" id="UP000178943">
    <property type="component" value="Unassembled WGS sequence"/>
</dbReference>
<evidence type="ECO:0000256" key="8">
    <source>
        <dbReference type="ARBA" id="ARBA00023004"/>
    </source>
</evidence>
<evidence type="ECO:0000313" key="12">
    <source>
        <dbReference type="Proteomes" id="UP000178943"/>
    </source>
</evidence>
<dbReference type="Gene3D" id="2.40.50.140">
    <property type="entry name" value="Nucleic acid-binding proteins"/>
    <property type="match status" value="1"/>
</dbReference>
<keyword evidence="9 10" id="KW-0472">Membrane</keyword>
<organism evidence="11 12">
    <name type="scientific">Candidatus Fischerbacteria bacterium RBG_13_37_8</name>
    <dbReference type="NCBI Taxonomy" id="1817863"/>
    <lineage>
        <taxon>Bacteria</taxon>
        <taxon>Candidatus Fischeribacteriota</taxon>
    </lineage>
</organism>
<dbReference type="AlphaFoldDB" id="A0A1F5VPK5"/>
<evidence type="ECO:0000256" key="6">
    <source>
        <dbReference type="ARBA" id="ARBA00022968"/>
    </source>
</evidence>
<comment type="subcellular location">
    <subcellularLocation>
        <location evidence="1">Membrane</location>
    </subcellularLocation>
</comment>
<evidence type="ECO:0000256" key="7">
    <source>
        <dbReference type="ARBA" id="ARBA00022989"/>
    </source>
</evidence>
<keyword evidence="5" id="KW-0201">Cytochrome c-type biogenesis</keyword>
<evidence type="ECO:0000256" key="2">
    <source>
        <dbReference type="ARBA" id="ARBA00022617"/>
    </source>
</evidence>
<evidence type="ECO:0000256" key="5">
    <source>
        <dbReference type="ARBA" id="ARBA00022748"/>
    </source>
</evidence>
<dbReference type="GO" id="GO:0017003">
    <property type="term" value="P:protein-heme linkage"/>
    <property type="evidence" value="ECO:0007669"/>
    <property type="project" value="InterPro"/>
</dbReference>
<evidence type="ECO:0000256" key="1">
    <source>
        <dbReference type="ARBA" id="ARBA00004370"/>
    </source>
</evidence>
<name>A0A1F5VPK5_9BACT</name>
<dbReference type="PANTHER" id="PTHR34128:SF2">
    <property type="entry name" value="CYTOCHROME C-TYPE BIOGENESIS PROTEIN CCME HOMOLOG, MITOCHONDRIAL"/>
    <property type="match status" value="1"/>
</dbReference>
<sequence length="130" mass="14826">MKVHHLIIGLIIAAIIGYMIFTSLSHTMVYYLTVSEFLEEKSETGCRINGKVVKGSIQHEGQTFNYFFKITDGKSELPVFYKGVTSDIFQDEIEVVVEGKYDKKSQVFQATTLITKCPSKYEAQEKDKKK</sequence>
<evidence type="ECO:0000256" key="9">
    <source>
        <dbReference type="ARBA" id="ARBA00023136"/>
    </source>
</evidence>
<dbReference type="PANTHER" id="PTHR34128">
    <property type="entry name" value="CYTOCHROME C-TYPE BIOGENESIS PROTEIN CCME HOMOLOG, MITOCHONDRIAL"/>
    <property type="match status" value="1"/>
</dbReference>
<keyword evidence="3 10" id="KW-0812">Transmembrane</keyword>